<dbReference type="GO" id="GO:1903479">
    <property type="term" value="P:mitotic actomyosin contractile ring assembly actin filament organization"/>
    <property type="evidence" value="ECO:0007669"/>
    <property type="project" value="TreeGrafter"/>
</dbReference>
<gene>
    <name evidence="3" type="ORF">INT47_010717</name>
</gene>
<dbReference type="GO" id="GO:0051015">
    <property type="term" value="F:actin filament binding"/>
    <property type="evidence" value="ECO:0007669"/>
    <property type="project" value="TreeGrafter"/>
</dbReference>
<dbReference type="CDD" id="cd21206">
    <property type="entry name" value="CH_IQGAP"/>
    <property type="match status" value="1"/>
</dbReference>
<dbReference type="Pfam" id="PF03836">
    <property type="entry name" value="RasGAP_C"/>
    <property type="match status" value="1"/>
</dbReference>
<accession>A0A8H7V5M7</accession>
<dbReference type="InterPro" id="IPR036872">
    <property type="entry name" value="CH_dom_sf"/>
</dbReference>
<dbReference type="PROSITE" id="PS50096">
    <property type="entry name" value="IQ"/>
    <property type="match status" value="3"/>
</dbReference>
<reference evidence="3" key="1">
    <citation type="submission" date="2020-12" db="EMBL/GenBank/DDBJ databases">
        <title>Metabolic potential, ecology and presence of endohyphal bacteria is reflected in genomic diversity of Mucoromycotina.</title>
        <authorList>
            <person name="Muszewska A."/>
            <person name="Okrasinska A."/>
            <person name="Steczkiewicz K."/>
            <person name="Drgas O."/>
            <person name="Orlowska M."/>
            <person name="Perlinska-Lenart U."/>
            <person name="Aleksandrzak-Piekarczyk T."/>
            <person name="Szatraj K."/>
            <person name="Zielenkiewicz U."/>
            <person name="Pilsyk S."/>
            <person name="Malc E."/>
            <person name="Mieczkowski P."/>
            <person name="Kruszewska J.S."/>
            <person name="Biernat P."/>
            <person name="Pawlowska J."/>
        </authorList>
    </citation>
    <scope>NUCLEOTIDE SEQUENCE</scope>
    <source>
        <strain evidence="3">WA0000017839</strain>
    </source>
</reference>
<dbReference type="PROSITE" id="PS50021">
    <property type="entry name" value="CH"/>
    <property type="match status" value="1"/>
</dbReference>
<keyword evidence="4" id="KW-1185">Reference proteome</keyword>
<dbReference type="Proteomes" id="UP000603453">
    <property type="component" value="Unassembled WGS sequence"/>
</dbReference>
<dbReference type="PANTHER" id="PTHR14149:SF14">
    <property type="entry name" value="CALPONIN-HOMOLOGY (CH) DOMAIN-CONTAINING PROTEIN"/>
    <property type="match status" value="1"/>
</dbReference>
<dbReference type="SUPFAM" id="SSF143885">
    <property type="entry name" value="RGC domain-like"/>
    <property type="match status" value="1"/>
</dbReference>
<comment type="caution">
    <text evidence="3">The sequence shown here is derived from an EMBL/GenBank/DDBJ whole genome shotgun (WGS) entry which is preliminary data.</text>
</comment>
<organism evidence="3 4">
    <name type="scientific">Mucor saturninus</name>
    <dbReference type="NCBI Taxonomy" id="64648"/>
    <lineage>
        <taxon>Eukaryota</taxon>
        <taxon>Fungi</taxon>
        <taxon>Fungi incertae sedis</taxon>
        <taxon>Mucoromycota</taxon>
        <taxon>Mucoromycotina</taxon>
        <taxon>Mucoromycetes</taxon>
        <taxon>Mucorales</taxon>
        <taxon>Mucorineae</taxon>
        <taxon>Mucoraceae</taxon>
        <taxon>Mucor</taxon>
    </lineage>
</organism>
<dbReference type="GO" id="GO:0110085">
    <property type="term" value="C:mitotic actomyosin contractile ring"/>
    <property type="evidence" value="ECO:0007669"/>
    <property type="project" value="TreeGrafter"/>
</dbReference>
<evidence type="ECO:0000313" key="4">
    <source>
        <dbReference type="Proteomes" id="UP000603453"/>
    </source>
</evidence>
<evidence type="ECO:0000313" key="3">
    <source>
        <dbReference type="EMBL" id="KAG2202269.1"/>
    </source>
</evidence>
<dbReference type="InterPro" id="IPR001936">
    <property type="entry name" value="RasGAP_dom"/>
</dbReference>
<dbReference type="InterPro" id="IPR000048">
    <property type="entry name" value="IQ_motif_EF-hand-BS"/>
</dbReference>
<dbReference type="Pfam" id="PF00612">
    <property type="entry name" value="IQ"/>
    <property type="match status" value="1"/>
</dbReference>
<dbReference type="Gene3D" id="1.10.418.10">
    <property type="entry name" value="Calponin-like domain"/>
    <property type="match status" value="1"/>
</dbReference>
<dbReference type="InterPro" id="IPR001715">
    <property type="entry name" value="CH_dom"/>
</dbReference>
<name>A0A8H7V5M7_9FUNG</name>
<dbReference type="AlphaFoldDB" id="A0A8H7V5M7"/>
<dbReference type="EMBL" id="JAEPRD010000062">
    <property type="protein sequence ID" value="KAG2202269.1"/>
    <property type="molecule type" value="Genomic_DNA"/>
</dbReference>
<dbReference type="OrthoDB" id="775356at2759"/>
<protein>
    <recommendedName>
        <fullName evidence="5">Ras GTPase-activating-like protein IQGAP1</fullName>
    </recommendedName>
</protein>
<dbReference type="InterPro" id="IPR000593">
    <property type="entry name" value="RasGAP_C"/>
</dbReference>
<evidence type="ECO:0000259" key="2">
    <source>
        <dbReference type="PROSITE" id="PS50021"/>
    </source>
</evidence>
<dbReference type="InterPro" id="IPR023152">
    <property type="entry name" value="RasGAP_CS"/>
</dbReference>
<dbReference type="SMART" id="SM00033">
    <property type="entry name" value="CH"/>
    <property type="match status" value="1"/>
</dbReference>
<sequence length="1223" mass="142000">MATQPNPLKRLSVMAGKKGLTDLHIPTITEDAQDVVGMQGRIRLQKDERINTSQWMDKQRNNLLAYEYLCHIGEAKEWIEDCLQYEIDPIIKLEESMRNGIVLAKLSEWFSPGIARKIFQDSKLQFRHSDNINYFFDALKLVRLPQIFWFELTDLYEKKNIPKVIYCIHALSHLLSRRNMAPNIKNLLGQLQFTNEELSKTQLHLDLSGVTMPNFRNVGNSLRRELNEFDAEDCDDDYSFRQMPGFDNYPMFNTLSRTIHTPDLIIEDEDSDSEHSQLSITEFPVDEEEGFEDYWSDGTNHAKLLKCQDFARGWLARKEFNMVQNVHQSTHFNDLMTRIQSRVRGNNTRAKIANYKSELIDHSNFIIKLQSISRGFLVRLKYQQTIDYYKSHIEKIVKVQSFVKNKLHGNAYRKLTTDSNPSISTVKSFIHLLDDSDLDFDRELELEDMRQQVIENIRENNQLDSHINVLDIQIALFLKNAISIDEVLKHSGAFKKKKEQQRILSQLAAKNNQTNPFSFAGIDKESRQRLESYQKLIYVLQTEPKYLARLLSMTNRQDLGHYSSHKLIESTVLSLFGYATNAREEFLLINLCKYCIAEEMKDVQSTQEFMRGNYTFMKLVVQTNRGAKEREFFRTLLTPLVNEVVHNDFLDLETDPVSIYHKAINDEESRTGMPSLRTHAVTSQDALSDSEVRDTFVIHLRNLREITEQFFAAVTSTVDTVPYGIRVVARELRLILEENFSDEPHERIIRIIGNFIYYRYLNPAIVAPEQYDVIDAVINPVQRKNLAEVSKMLQHISSGSVFEDAHDIFLAPLNEYVADAGHRFGEWFLELTDVEDPESYFGMHALTDQTNTHKPVVYLSPKELFHLHYTLEHNLDMIEPEGSGILHDICKEIGPSIYHPDTELPETMVCLTLTNSCDDIPMDPTARLQQLLVDTKRLVIYVIKIQSGKDLAHIFQEAVSTDHERVWNKFKSQEFLEGAEDHTVITKRRYLKLGQSEDPLDLQSISFFQLKRIASRLVVHLESCKVIANNNAYQDVINMIARDITGKNTRRLQRDRELARMKLTLNHLKEKRDYLLEQGNSYEGYLNSCMTSMATKRGKKQKFIFPFTRQYFHMRGLQKLGLVPKFGSYKYTAKQLFERNVILELMGIPKRHYDRIPIILSMDQAGIITIEGSYSGWPMSSVQVDLRYEELLQTQFEGVQTVTVLDGMAKVNVNLLIYLINKK</sequence>
<dbReference type="PROSITE" id="PS50018">
    <property type="entry name" value="RAS_GTPASE_ACTIV_2"/>
    <property type="match status" value="1"/>
</dbReference>
<dbReference type="SMART" id="SM00323">
    <property type="entry name" value="RasGAP"/>
    <property type="match status" value="1"/>
</dbReference>
<dbReference type="PROSITE" id="PS00509">
    <property type="entry name" value="RAS_GTPASE_ACTIV_1"/>
    <property type="match status" value="1"/>
</dbReference>
<proteinExistence type="predicted"/>
<feature type="domain" description="Calponin-homology (CH)" evidence="2">
    <location>
        <begin position="69"/>
        <end position="175"/>
    </location>
</feature>
<dbReference type="Gene3D" id="1.10.506.10">
    <property type="entry name" value="GTPase Activation - p120gap, domain 1"/>
    <property type="match status" value="1"/>
</dbReference>
<dbReference type="PANTHER" id="PTHR14149">
    <property type="entry name" value="RAS GTPASE-ACTIVATING PROTEIN WITH IQ MOTIF"/>
    <property type="match status" value="1"/>
</dbReference>
<feature type="domain" description="Ras-GAP" evidence="1">
    <location>
        <begin position="570"/>
        <end position="798"/>
    </location>
</feature>
<dbReference type="GO" id="GO:0005516">
    <property type="term" value="F:calmodulin binding"/>
    <property type="evidence" value="ECO:0007669"/>
    <property type="project" value="TreeGrafter"/>
</dbReference>
<dbReference type="GO" id="GO:0005096">
    <property type="term" value="F:GTPase activator activity"/>
    <property type="evidence" value="ECO:0007669"/>
    <property type="project" value="TreeGrafter"/>
</dbReference>
<dbReference type="SUPFAM" id="SSF48350">
    <property type="entry name" value="GTPase activation domain, GAP"/>
    <property type="match status" value="1"/>
</dbReference>
<dbReference type="Pfam" id="PF00307">
    <property type="entry name" value="CH"/>
    <property type="match status" value="1"/>
</dbReference>
<evidence type="ECO:0000259" key="1">
    <source>
        <dbReference type="PROSITE" id="PS50018"/>
    </source>
</evidence>
<dbReference type="InterPro" id="IPR008936">
    <property type="entry name" value="Rho_GTPase_activation_prot"/>
</dbReference>
<dbReference type="SUPFAM" id="SSF47576">
    <property type="entry name" value="Calponin-homology domain, CH-domain"/>
    <property type="match status" value="1"/>
</dbReference>
<evidence type="ECO:0008006" key="5">
    <source>
        <dbReference type="Google" id="ProtNLM"/>
    </source>
</evidence>
<dbReference type="SMART" id="SM00015">
    <property type="entry name" value="IQ"/>
    <property type="match status" value="2"/>
</dbReference>
<dbReference type="Pfam" id="PF00616">
    <property type="entry name" value="RasGAP"/>
    <property type="match status" value="1"/>
</dbReference>